<dbReference type="CDD" id="cd14798">
    <property type="entry name" value="RX-CC_like"/>
    <property type="match status" value="1"/>
</dbReference>
<feature type="domain" description="NB-ARC" evidence="7">
    <location>
        <begin position="163"/>
        <end position="328"/>
    </location>
</feature>
<keyword evidence="11" id="KW-1185">Reference proteome</keyword>
<comment type="similarity">
    <text evidence="1">Belongs to the disease resistance NB-LRR family.</text>
</comment>
<dbReference type="Gene3D" id="1.10.10.10">
    <property type="entry name" value="Winged helix-like DNA-binding domain superfamily/Winged helix DNA-binding domain"/>
    <property type="match status" value="1"/>
</dbReference>
<keyword evidence="4" id="KW-0547">Nucleotide-binding</keyword>
<dbReference type="InterPro" id="IPR027417">
    <property type="entry name" value="P-loop_NTPase"/>
</dbReference>
<keyword evidence="5" id="KW-0611">Plant defense</keyword>
<dbReference type="InterPro" id="IPR036388">
    <property type="entry name" value="WH-like_DNA-bd_sf"/>
</dbReference>
<proteinExistence type="inferred from homology"/>
<dbReference type="InterPro" id="IPR058922">
    <property type="entry name" value="WHD_DRP"/>
</dbReference>
<keyword evidence="2" id="KW-0433">Leucine-rich repeat</keyword>
<dbReference type="InterPro" id="IPR042197">
    <property type="entry name" value="Apaf_helical"/>
</dbReference>
<gene>
    <name evidence="10" type="ORF">HU200_060545</name>
</gene>
<evidence type="ECO:0000256" key="1">
    <source>
        <dbReference type="ARBA" id="ARBA00008894"/>
    </source>
</evidence>
<dbReference type="Gene3D" id="1.10.8.430">
    <property type="entry name" value="Helical domain of apoptotic protease-activating factors"/>
    <property type="match status" value="1"/>
</dbReference>
<evidence type="ECO:0000259" key="9">
    <source>
        <dbReference type="Pfam" id="PF23559"/>
    </source>
</evidence>
<dbReference type="FunFam" id="3.40.50.300:FF:001091">
    <property type="entry name" value="Probable disease resistance protein At1g61300"/>
    <property type="match status" value="1"/>
</dbReference>
<dbReference type="GO" id="GO:0005524">
    <property type="term" value="F:ATP binding"/>
    <property type="evidence" value="ECO:0007669"/>
    <property type="project" value="UniProtKB-KW"/>
</dbReference>
<evidence type="ECO:0000256" key="4">
    <source>
        <dbReference type="ARBA" id="ARBA00022741"/>
    </source>
</evidence>
<keyword evidence="6" id="KW-0067">ATP-binding</keyword>
<evidence type="ECO:0000313" key="10">
    <source>
        <dbReference type="EMBL" id="KAF8656680.1"/>
    </source>
</evidence>
<name>A0A835A916_9POAL</name>
<dbReference type="PANTHER" id="PTHR36766:SF73">
    <property type="entry name" value="NB-ARC DOMAIN-CONTAINING PROTEIN"/>
    <property type="match status" value="1"/>
</dbReference>
<sequence>MLSSAVLKVVMGKLGVLIGPDVSLLWKFKDDLESIRSTLLTLQAVLNDAEKRSSREERVRLWLKRLKFAAYDIHDILEEMESKNDMQDTKFKSKLKQVSQFRAHIPIARKMKKVRQRLENIKEEAKLDIFNFKTDCYSLDENVHSRATFSSISEDIVGRAMEKETIVAMLMAYSEEEILTISIYGFGGLGKTTLARLAFNDENVRRVFDYQVWVYVSMKFDLKKIGESILSEIDGGNCGHANLQEVSRHIQRVLASKKFLVVLDDLWEENGFQLLKLKEMLSGGAKGSKIIVTTRSEKIASLMRPCTPYKLDVLSDDDCWILFKRRAFVPGMDDPRIEGIGRDIVKKCNGVPLSAQALGFVMRFKEGVAAWEAVRDSEIWEIEEEQNIMPSLKLSYCIMPCHLRLCFAYCAVFSKGVVIDKDMLIQQWIALGFIQPASGSLTLEKRGEEYIHELVSMSFLQASMISSLVSDFYMNMKIHILLYC</sequence>
<dbReference type="EMBL" id="JACEFO010002538">
    <property type="protein sequence ID" value="KAF8656680.1"/>
    <property type="molecule type" value="Genomic_DNA"/>
</dbReference>
<accession>A0A835A916</accession>
<protein>
    <recommendedName>
        <fullName evidence="12">Disease resistance protein RGA3</fullName>
    </recommendedName>
</protein>
<evidence type="ECO:0000256" key="2">
    <source>
        <dbReference type="ARBA" id="ARBA00022614"/>
    </source>
</evidence>
<evidence type="ECO:0000259" key="8">
    <source>
        <dbReference type="Pfam" id="PF18052"/>
    </source>
</evidence>
<keyword evidence="3" id="KW-0677">Repeat</keyword>
<evidence type="ECO:0000256" key="3">
    <source>
        <dbReference type="ARBA" id="ARBA00022737"/>
    </source>
</evidence>
<feature type="domain" description="Disease resistance protein winged helix" evidence="9">
    <location>
        <begin position="412"/>
        <end position="479"/>
    </location>
</feature>
<evidence type="ECO:0000259" key="7">
    <source>
        <dbReference type="Pfam" id="PF00931"/>
    </source>
</evidence>
<evidence type="ECO:0000256" key="5">
    <source>
        <dbReference type="ARBA" id="ARBA00022821"/>
    </source>
</evidence>
<dbReference type="Proteomes" id="UP000636709">
    <property type="component" value="Unassembled WGS sequence"/>
</dbReference>
<dbReference type="InterPro" id="IPR002182">
    <property type="entry name" value="NB-ARC"/>
</dbReference>
<dbReference type="PRINTS" id="PR00364">
    <property type="entry name" value="DISEASERSIST"/>
</dbReference>
<dbReference type="InterPro" id="IPR038005">
    <property type="entry name" value="RX-like_CC"/>
</dbReference>
<evidence type="ECO:0000256" key="6">
    <source>
        <dbReference type="ARBA" id="ARBA00022840"/>
    </source>
</evidence>
<reference evidence="10" key="1">
    <citation type="submission" date="2020-07" db="EMBL/GenBank/DDBJ databases">
        <title>Genome sequence and genetic diversity analysis of an under-domesticated orphan crop, white fonio (Digitaria exilis).</title>
        <authorList>
            <person name="Bennetzen J.L."/>
            <person name="Chen S."/>
            <person name="Ma X."/>
            <person name="Wang X."/>
            <person name="Yssel A.E.J."/>
            <person name="Chaluvadi S.R."/>
            <person name="Johnson M."/>
            <person name="Gangashetty P."/>
            <person name="Hamidou F."/>
            <person name="Sanogo M.D."/>
            <person name="Zwaenepoel A."/>
            <person name="Wallace J."/>
            <person name="Van De Peer Y."/>
            <person name="Van Deynze A."/>
        </authorList>
    </citation>
    <scope>NUCLEOTIDE SEQUENCE</scope>
    <source>
        <tissue evidence="10">Leaves</tissue>
    </source>
</reference>
<dbReference type="OrthoDB" id="777601at2759"/>
<dbReference type="GO" id="GO:0043531">
    <property type="term" value="F:ADP binding"/>
    <property type="evidence" value="ECO:0007669"/>
    <property type="project" value="InterPro"/>
</dbReference>
<dbReference type="AlphaFoldDB" id="A0A835A916"/>
<dbReference type="GO" id="GO:0006952">
    <property type="term" value="P:defense response"/>
    <property type="evidence" value="ECO:0007669"/>
    <property type="project" value="UniProtKB-KW"/>
</dbReference>
<dbReference type="InterPro" id="IPR041118">
    <property type="entry name" value="Rx_N"/>
</dbReference>
<evidence type="ECO:0008006" key="12">
    <source>
        <dbReference type="Google" id="ProtNLM"/>
    </source>
</evidence>
<dbReference type="Pfam" id="PF00931">
    <property type="entry name" value="NB-ARC"/>
    <property type="match status" value="1"/>
</dbReference>
<organism evidence="10 11">
    <name type="scientific">Digitaria exilis</name>
    <dbReference type="NCBI Taxonomy" id="1010633"/>
    <lineage>
        <taxon>Eukaryota</taxon>
        <taxon>Viridiplantae</taxon>
        <taxon>Streptophyta</taxon>
        <taxon>Embryophyta</taxon>
        <taxon>Tracheophyta</taxon>
        <taxon>Spermatophyta</taxon>
        <taxon>Magnoliopsida</taxon>
        <taxon>Liliopsida</taxon>
        <taxon>Poales</taxon>
        <taxon>Poaceae</taxon>
        <taxon>PACMAD clade</taxon>
        <taxon>Panicoideae</taxon>
        <taxon>Panicodae</taxon>
        <taxon>Paniceae</taxon>
        <taxon>Anthephorinae</taxon>
        <taxon>Digitaria</taxon>
    </lineage>
</organism>
<evidence type="ECO:0000313" key="11">
    <source>
        <dbReference type="Proteomes" id="UP000636709"/>
    </source>
</evidence>
<comment type="caution">
    <text evidence="10">The sequence shown here is derived from an EMBL/GenBank/DDBJ whole genome shotgun (WGS) entry which is preliminary data.</text>
</comment>
<feature type="domain" description="Disease resistance N-terminal" evidence="8">
    <location>
        <begin position="6"/>
        <end position="91"/>
    </location>
</feature>
<dbReference type="SUPFAM" id="SSF52540">
    <property type="entry name" value="P-loop containing nucleoside triphosphate hydrolases"/>
    <property type="match status" value="1"/>
</dbReference>
<dbReference type="PANTHER" id="PTHR36766">
    <property type="entry name" value="PLANT BROAD-SPECTRUM MILDEW RESISTANCE PROTEIN RPW8"/>
    <property type="match status" value="1"/>
</dbReference>
<dbReference type="Gene3D" id="3.40.50.300">
    <property type="entry name" value="P-loop containing nucleotide triphosphate hydrolases"/>
    <property type="match status" value="1"/>
</dbReference>
<dbReference type="Gene3D" id="1.20.5.4130">
    <property type="match status" value="1"/>
</dbReference>
<dbReference type="Pfam" id="PF23559">
    <property type="entry name" value="WHD_DRP"/>
    <property type="match status" value="1"/>
</dbReference>
<dbReference type="Pfam" id="PF18052">
    <property type="entry name" value="Rx_N"/>
    <property type="match status" value="1"/>
</dbReference>